<organism evidence="3 4">
    <name type="scientific">Juglans regia</name>
    <name type="common">English walnut</name>
    <dbReference type="NCBI Taxonomy" id="51240"/>
    <lineage>
        <taxon>Eukaryota</taxon>
        <taxon>Viridiplantae</taxon>
        <taxon>Streptophyta</taxon>
        <taxon>Embryophyta</taxon>
        <taxon>Tracheophyta</taxon>
        <taxon>Spermatophyta</taxon>
        <taxon>Magnoliopsida</taxon>
        <taxon>eudicotyledons</taxon>
        <taxon>Gunneridae</taxon>
        <taxon>Pentapetalae</taxon>
        <taxon>rosids</taxon>
        <taxon>fabids</taxon>
        <taxon>Fagales</taxon>
        <taxon>Juglandaceae</taxon>
        <taxon>Juglans</taxon>
    </lineage>
</organism>
<keyword evidence="2" id="KW-0812">Transmembrane</keyword>
<reference evidence="3" key="2">
    <citation type="submission" date="2020-03" db="EMBL/GenBank/DDBJ databases">
        <title>Walnut 2.0.</title>
        <authorList>
            <person name="Marrano A."/>
            <person name="Britton M."/>
            <person name="Zimin A.V."/>
            <person name="Zaini P.A."/>
            <person name="Workman R."/>
            <person name="Puiu D."/>
            <person name="Bianco L."/>
            <person name="Allen B.J."/>
            <person name="Troggio M."/>
            <person name="Leslie C.A."/>
            <person name="Timp W."/>
            <person name="Dendekar A."/>
            <person name="Salzberg S.L."/>
            <person name="Neale D.B."/>
        </authorList>
    </citation>
    <scope>NUCLEOTIDE SEQUENCE</scope>
    <source>
        <tissue evidence="3">Leaves</tissue>
    </source>
</reference>
<feature type="region of interest" description="Disordered" evidence="1">
    <location>
        <begin position="187"/>
        <end position="206"/>
    </location>
</feature>
<protein>
    <submittedName>
        <fullName evidence="3">Uncharacterized protein</fullName>
    </submittedName>
</protein>
<gene>
    <name evidence="3" type="ORF">F2P56_026334</name>
</gene>
<dbReference type="AlphaFoldDB" id="A0A833TD21"/>
<dbReference type="Gramene" id="Jr11_31210_p2">
    <property type="protein sequence ID" value="cds.Jr11_31210_p2"/>
    <property type="gene ID" value="Jr11_31210"/>
</dbReference>
<evidence type="ECO:0000256" key="2">
    <source>
        <dbReference type="SAM" id="Phobius"/>
    </source>
</evidence>
<feature type="transmembrane region" description="Helical" evidence="2">
    <location>
        <begin position="6"/>
        <end position="28"/>
    </location>
</feature>
<sequence>MYFLRLVFFFPFTGYALLFFFFSLFIFLDSKIKENKISIYRFSVIVSVIRKVPPNELLQPRLQIGCRLVPDLTSSRAYVRVRVRYVSVTRHIHYVPLRLPLQMPLQDAHQCRHRHRRCVSQIVNPVRSSPPLLPARPGALPGRVQRSQTTLHDIVNVSEVSGQVHPVLATVYSNRFSLKNIPRKREVSHIGSPPRSVHREKPQSGDGEAVNVVVSMGDFLARFLRGSVETRWSVCSIRLRERHLLVESIHGARGGPDDRWLGIRRLARLEKRNEPRDVAVDVGLWVFHGVPYTGLSR</sequence>
<dbReference type="EMBL" id="LIHL02000011">
    <property type="protein sequence ID" value="KAF5456916.1"/>
    <property type="molecule type" value="Genomic_DNA"/>
</dbReference>
<accession>A0A833TD21</accession>
<comment type="caution">
    <text evidence="3">The sequence shown here is derived from an EMBL/GenBank/DDBJ whole genome shotgun (WGS) entry which is preliminary data.</text>
</comment>
<evidence type="ECO:0000313" key="4">
    <source>
        <dbReference type="Proteomes" id="UP000619265"/>
    </source>
</evidence>
<evidence type="ECO:0000313" key="3">
    <source>
        <dbReference type="EMBL" id="KAF5456916.1"/>
    </source>
</evidence>
<name>A0A833TD21_JUGRE</name>
<proteinExistence type="predicted"/>
<reference evidence="3" key="1">
    <citation type="submission" date="2015-10" db="EMBL/GenBank/DDBJ databases">
        <authorList>
            <person name="Martinez-Garcia P.J."/>
            <person name="Crepeau M.W."/>
            <person name="Puiu D."/>
            <person name="Gonzalez-Ibeas D."/>
            <person name="Whalen J."/>
            <person name="Stevens K."/>
            <person name="Paul R."/>
            <person name="Butterfield T."/>
            <person name="Britton M."/>
            <person name="Reagan R."/>
            <person name="Chakraborty S."/>
            <person name="Walawage S.L."/>
            <person name="Vasquez-Gross H.A."/>
            <person name="Cardeno C."/>
            <person name="Famula R."/>
            <person name="Pratt K."/>
            <person name="Kuruganti S."/>
            <person name="Aradhya M.K."/>
            <person name="Leslie C.A."/>
            <person name="Dandekar A.M."/>
            <person name="Salzberg S.L."/>
            <person name="Wegrzyn J.L."/>
            <person name="Langley C.H."/>
            <person name="Neale D.B."/>
        </authorList>
    </citation>
    <scope>NUCLEOTIDE SEQUENCE</scope>
    <source>
        <tissue evidence="3">Leaves</tissue>
    </source>
</reference>
<dbReference type="Proteomes" id="UP000619265">
    <property type="component" value="Unassembled WGS sequence"/>
</dbReference>
<keyword evidence="2" id="KW-0472">Membrane</keyword>
<keyword evidence="2" id="KW-1133">Transmembrane helix</keyword>
<evidence type="ECO:0000256" key="1">
    <source>
        <dbReference type="SAM" id="MobiDB-lite"/>
    </source>
</evidence>